<keyword evidence="1" id="KW-0812">Transmembrane</keyword>
<evidence type="ECO:0008006" key="4">
    <source>
        <dbReference type="Google" id="ProtNLM"/>
    </source>
</evidence>
<feature type="transmembrane region" description="Helical" evidence="1">
    <location>
        <begin position="162"/>
        <end position="186"/>
    </location>
</feature>
<dbReference type="Proteomes" id="UP000198705">
    <property type="component" value="Unassembled WGS sequence"/>
</dbReference>
<feature type="transmembrane region" description="Helical" evidence="1">
    <location>
        <begin position="78"/>
        <end position="101"/>
    </location>
</feature>
<organism evidence="2 3">
    <name type="scientific">Bizionia echini</name>
    <dbReference type="NCBI Taxonomy" id="649333"/>
    <lineage>
        <taxon>Bacteria</taxon>
        <taxon>Pseudomonadati</taxon>
        <taxon>Bacteroidota</taxon>
        <taxon>Flavobacteriia</taxon>
        <taxon>Flavobacteriales</taxon>
        <taxon>Flavobacteriaceae</taxon>
        <taxon>Bizionia</taxon>
    </lineage>
</organism>
<dbReference type="OrthoDB" id="1049480at2"/>
<name>A0A1I5BIP1_9FLAO</name>
<feature type="transmembrane region" description="Helical" evidence="1">
    <location>
        <begin position="132"/>
        <end position="156"/>
    </location>
</feature>
<feature type="transmembrane region" description="Helical" evidence="1">
    <location>
        <begin position="36"/>
        <end position="58"/>
    </location>
</feature>
<sequence>MEKPYLELRTRNSFGDIVNNYFTFLKLNFKHYTNLYLRYNTISIILTLIGSYLLVTGFMGLASRDFRFGMETTMDNDWYLIAGGFLLVIILFITAILNYSFSSAYISEYVKQEGQVTSPNIWSAIKKNFGTIILFVLIGIAMYIGYLIVSVVLAFIPLLGMLAQYAISFTLNALFGLSFMAIFSANKSVGEALSEGWSYTFSNFIRVVFYGLVIGILNLMLTFLILSIPGFIIAIYTYFSVESEVDFLTSNFATIVFTLGFTTFILAFIFSQALSQVAYGVLFFNLHEEKHNTYLRERIEQIGVND</sequence>
<proteinExistence type="predicted"/>
<accession>A0A1I5BIP1</accession>
<feature type="transmembrane region" description="Helical" evidence="1">
    <location>
        <begin position="207"/>
        <end position="239"/>
    </location>
</feature>
<feature type="transmembrane region" description="Helical" evidence="1">
    <location>
        <begin position="251"/>
        <end position="270"/>
    </location>
</feature>
<evidence type="ECO:0000313" key="2">
    <source>
        <dbReference type="EMBL" id="SFN74547.1"/>
    </source>
</evidence>
<protein>
    <recommendedName>
        <fullName evidence="4">Membrane domain of glycerophosphoryl diester phosphodiesterase</fullName>
    </recommendedName>
</protein>
<keyword evidence="3" id="KW-1185">Reference proteome</keyword>
<evidence type="ECO:0000313" key="3">
    <source>
        <dbReference type="Proteomes" id="UP000198705"/>
    </source>
</evidence>
<dbReference type="STRING" id="649333.SAMN04487989_103157"/>
<reference evidence="3" key="1">
    <citation type="submission" date="2016-10" db="EMBL/GenBank/DDBJ databases">
        <authorList>
            <person name="Varghese N."/>
            <person name="Submissions S."/>
        </authorList>
    </citation>
    <scope>NUCLEOTIDE SEQUENCE [LARGE SCALE GENOMIC DNA]</scope>
    <source>
        <strain evidence="3">DSM 23925</strain>
    </source>
</reference>
<dbReference type="EMBL" id="FOVN01000003">
    <property type="protein sequence ID" value="SFN74547.1"/>
    <property type="molecule type" value="Genomic_DNA"/>
</dbReference>
<evidence type="ECO:0000256" key="1">
    <source>
        <dbReference type="SAM" id="Phobius"/>
    </source>
</evidence>
<gene>
    <name evidence="2" type="ORF">SAMN04487989_103157</name>
</gene>
<keyword evidence="1" id="KW-1133">Transmembrane helix</keyword>
<dbReference type="RefSeq" id="WP_092207922.1">
    <property type="nucleotide sequence ID" value="NZ_FOVN01000003.1"/>
</dbReference>
<keyword evidence="1" id="KW-0472">Membrane</keyword>
<dbReference type="AlphaFoldDB" id="A0A1I5BIP1"/>